<name>A0A9P6U144_9FUNG</name>
<organism evidence="2 3">
    <name type="scientific">Mortierella polycephala</name>
    <dbReference type="NCBI Taxonomy" id="41804"/>
    <lineage>
        <taxon>Eukaryota</taxon>
        <taxon>Fungi</taxon>
        <taxon>Fungi incertae sedis</taxon>
        <taxon>Mucoromycota</taxon>
        <taxon>Mortierellomycotina</taxon>
        <taxon>Mortierellomycetes</taxon>
        <taxon>Mortierellales</taxon>
        <taxon>Mortierellaceae</taxon>
        <taxon>Mortierella</taxon>
    </lineage>
</organism>
<dbReference type="SUPFAM" id="SSF47616">
    <property type="entry name" value="GST C-terminal domain-like"/>
    <property type="match status" value="1"/>
</dbReference>
<evidence type="ECO:0000313" key="3">
    <source>
        <dbReference type="Proteomes" id="UP000726737"/>
    </source>
</evidence>
<dbReference type="InterPro" id="IPR036249">
    <property type="entry name" value="Thioredoxin-like_sf"/>
</dbReference>
<protein>
    <recommendedName>
        <fullName evidence="1">GST N-terminal domain-containing protein</fullName>
    </recommendedName>
</protein>
<keyword evidence="3" id="KW-1185">Reference proteome</keyword>
<dbReference type="Pfam" id="PF13409">
    <property type="entry name" value="GST_N_2"/>
    <property type="match status" value="1"/>
</dbReference>
<dbReference type="PROSITE" id="PS50404">
    <property type="entry name" value="GST_NTER"/>
    <property type="match status" value="1"/>
</dbReference>
<dbReference type="Proteomes" id="UP000726737">
    <property type="component" value="Unassembled WGS sequence"/>
</dbReference>
<dbReference type="Gene3D" id="1.20.1050.10">
    <property type="match status" value="1"/>
</dbReference>
<sequence length="242" mass="27559">MASSSNVPTLFLLNKNYSSWSLRAWLVMRAFKIDFKPELLLLGTPEIPDIGLPAANELMRRAGPTGKVPALHVQKPSGEPHIVFETLAVIEYLAEDCPGIWPSDRFDRAFARSLSAEMATSFVSIRNYAMTIRGRYPFDPEIYNASVEKDILRLCSIWEELRSKAATQEGDEGYLFGRFTALDAMYAPVMFRLRSYSLISKIQGKHALAYVERLLNNEHMKEWEESSSHETEVIPRDELYST</sequence>
<evidence type="ECO:0000313" key="2">
    <source>
        <dbReference type="EMBL" id="KAG0254696.1"/>
    </source>
</evidence>
<dbReference type="InterPro" id="IPR036282">
    <property type="entry name" value="Glutathione-S-Trfase_C_sf"/>
</dbReference>
<feature type="domain" description="GST N-terminal" evidence="1">
    <location>
        <begin position="8"/>
        <end position="101"/>
    </location>
</feature>
<dbReference type="SUPFAM" id="SSF52833">
    <property type="entry name" value="Thioredoxin-like"/>
    <property type="match status" value="1"/>
</dbReference>
<proteinExistence type="predicted"/>
<dbReference type="Gene3D" id="3.40.30.10">
    <property type="entry name" value="Glutaredoxin"/>
    <property type="match status" value="1"/>
</dbReference>
<accession>A0A9P6U144</accession>
<dbReference type="OrthoDB" id="249703at2759"/>
<dbReference type="AlphaFoldDB" id="A0A9P6U144"/>
<comment type="caution">
    <text evidence="2">The sequence shown here is derived from an EMBL/GenBank/DDBJ whole genome shotgun (WGS) entry which is preliminary data.</text>
</comment>
<dbReference type="InterPro" id="IPR004045">
    <property type="entry name" value="Glutathione_S-Trfase_N"/>
</dbReference>
<reference evidence="2" key="1">
    <citation type="journal article" date="2020" name="Fungal Divers.">
        <title>Resolving the Mortierellaceae phylogeny through synthesis of multi-gene phylogenetics and phylogenomics.</title>
        <authorList>
            <person name="Vandepol N."/>
            <person name="Liber J."/>
            <person name="Desiro A."/>
            <person name="Na H."/>
            <person name="Kennedy M."/>
            <person name="Barry K."/>
            <person name="Grigoriev I.V."/>
            <person name="Miller A.N."/>
            <person name="O'Donnell K."/>
            <person name="Stajich J.E."/>
            <person name="Bonito G."/>
        </authorList>
    </citation>
    <scope>NUCLEOTIDE SEQUENCE</scope>
    <source>
        <strain evidence="2">KOD948</strain>
    </source>
</reference>
<dbReference type="EMBL" id="JAAAJA010000388">
    <property type="protein sequence ID" value="KAG0254696.1"/>
    <property type="molecule type" value="Genomic_DNA"/>
</dbReference>
<evidence type="ECO:0000259" key="1">
    <source>
        <dbReference type="PROSITE" id="PS50404"/>
    </source>
</evidence>
<gene>
    <name evidence="2" type="ORF">BG011_005561</name>
</gene>